<proteinExistence type="predicted"/>
<keyword evidence="3" id="KW-0732">Signal</keyword>
<evidence type="ECO:0000256" key="3">
    <source>
        <dbReference type="ARBA" id="ARBA00022729"/>
    </source>
</evidence>
<protein>
    <recommendedName>
        <fullName evidence="6">Polyamine ABC transporter substrate-binding protein</fullName>
    </recommendedName>
</protein>
<dbReference type="Pfam" id="PF13343">
    <property type="entry name" value="SBP_bac_6"/>
    <property type="match status" value="1"/>
</dbReference>
<dbReference type="GO" id="GO:0042597">
    <property type="term" value="C:periplasmic space"/>
    <property type="evidence" value="ECO:0007669"/>
    <property type="project" value="UniProtKB-SubCell"/>
</dbReference>
<dbReference type="PANTHER" id="PTHR30222">
    <property type="entry name" value="SPERMIDINE/PUTRESCINE-BINDING PERIPLASMIC PROTEIN"/>
    <property type="match status" value="1"/>
</dbReference>
<dbReference type="PRINTS" id="PR00909">
    <property type="entry name" value="SPERMDNBNDNG"/>
</dbReference>
<organism evidence="5">
    <name type="scientific">marine metagenome</name>
    <dbReference type="NCBI Taxonomy" id="408172"/>
    <lineage>
        <taxon>unclassified sequences</taxon>
        <taxon>metagenomes</taxon>
        <taxon>ecological metagenomes</taxon>
    </lineage>
</organism>
<evidence type="ECO:0000256" key="2">
    <source>
        <dbReference type="ARBA" id="ARBA00022448"/>
    </source>
</evidence>
<sequence length="354" mass="39530">MKETFRRMAVLLIGLMMLGGTAYAGGEELVVFDWAGYDDPAFFDAYIKKHGSIPTFAFFADEEEAFQKIRAGFRADLAHPCSQSVVKWREAGIIEPIDTSRLKNWNKVIPNFRNMEGFSVNGQQWVIPVDWGATAMTYRTDQVSDAEASTLQSFANPKFQGRVSVGDNVDDAYALAFLAIGISDWTQASEADLDKASAFLRKVHKNVRTYWQDPAELRQLMASGEILISWAWNEVAVILAGEGHKVALKRDTKEGASTWVCGYVNMVDGPNSEDKLYDFLDAWLNDASATYLVTQWGYGHTNGKAMNALGKDALADLGFGSIESYSRNTLWQAPINSKMREKMIKEFEMIKAGF</sequence>
<name>A0A381SWM0_9ZZZZ</name>
<keyword evidence="2" id="KW-0813">Transport</keyword>
<gene>
    <name evidence="5" type="ORF">METZ01_LOCUS61254</name>
</gene>
<dbReference type="GO" id="GO:0019808">
    <property type="term" value="F:polyamine binding"/>
    <property type="evidence" value="ECO:0007669"/>
    <property type="project" value="InterPro"/>
</dbReference>
<comment type="subcellular location">
    <subcellularLocation>
        <location evidence="1">Periplasm</location>
    </subcellularLocation>
</comment>
<evidence type="ECO:0000256" key="1">
    <source>
        <dbReference type="ARBA" id="ARBA00004418"/>
    </source>
</evidence>
<evidence type="ECO:0000256" key="4">
    <source>
        <dbReference type="ARBA" id="ARBA00022764"/>
    </source>
</evidence>
<accession>A0A381SWM0</accession>
<evidence type="ECO:0000313" key="5">
    <source>
        <dbReference type="EMBL" id="SVA08400.1"/>
    </source>
</evidence>
<dbReference type="PANTHER" id="PTHR30222:SF17">
    <property type="entry name" value="SPERMIDINE_PUTRESCINE-BINDING PERIPLASMIC PROTEIN"/>
    <property type="match status" value="1"/>
</dbReference>
<dbReference type="SUPFAM" id="SSF53850">
    <property type="entry name" value="Periplasmic binding protein-like II"/>
    <property type="match status" value="1"/>
</dbReference>
<dbReference type="InterPro" id="IPR001188">
    <property type="entry name" value="Sperm_putr-bd"/>
</dbReference>
<dbReference type="EMBL" id="UINC01003683">
    <property type="protein sequence ID" value="SVA08400.1"/>
    <property type="molecule type" value="Genomic_DNA"/>
</dbReference>
<reference evidence="5" key="1">
    <citation type="submission" date="2018-05" db="EMBL/GenBank/DDBJ databases">
        <authorList>
            <person name="Lanie J.A."/>
            <person name="Ng W.-L."/>
            <person name="Kazmierczak K.M."/>
            <person name="Andrzejewski T.M."/>
            <person name="Davidsen T.M."/>
            <person name="Wayne K.J."/>
            <person name="Tettelin H."/>
            <person name="Glass J.I."/>
            <person name="Rusch D."/>
            <person name="Podicherti R."/>
            <person name="Tsui H.-C.T."/>
            <person name="Winkler M.E."/>
        </authorList>
    </citation>
    <scope>NUCLEOTIDE SEQUENCE</scope>
</reference>
<dbReference type="AlphaFoldDB" id="A0A381SWM0"/>
<evidence type="ECO:0008006" key="6">
    <source>
        <dbReference type="Google" id="ProtNLM"/>
    </source>
</evidence>
<keyword evidence="4" id="KW-0574">Periplasm</keyword>
<dbReference type="GO" id="GO:0015846">
    <property type="term" value="P:polyamine transport"/>
    <property type="evidence" value="ECO:0007669"/>
    <property type="project" value="InterPro"/>
</dbReference>
<dbReference type="Gene3D" id="3.40.190.10">
    <property type="entry name" value="Periplasmic binding protein-like II"/>
    <property type="match status" value="2"/>
</dbReference>